<proteinExistence type="predicted"/>
<dbReference type="OMA" id="EVYAGCT"/>
<dbReference type="SUPFAM" id="SSF51735">
    <property type="entry name" value="NAD(P)-binding Rossmann-fold domains"/>
    <property type="match status" value="1"/>
</dbReference>
<dbReference type="GeneID" id="68116076"/>
<dbReference type="CDD" id="cd05289">
    <property type="entry name" value="MDR_like_2"/>
    <property type="match status" value="1"/>
</dbReference>
<dbReference type="InterPro" id="IPR011032">
    <property type="entry name" value="GroES-like_sf"/>
</dbReference>
<evidence type="ECO:0000259" key="2">
    <source>
        <dbReference type="SMART" id="SM00829"/>
    </source>
</evidence>
<feature type="region of interest" description="Disordered" evidence="1">
    <location>
        <begin position="236"/>
        <end position="266"/>
    </location>
</feature>
<name>A0A6A5BEV4_NAEFO</name>
<dbReference type="RefSeq" id="XP_044557324.1">
    <property type="nucleotide sequence ID" value="XM_044712756.1"/>
</dbReference>
<dbReference type="Gene3D" id="3.40.50.720">
    <property type="entry name" value="NAD(P)-binding Rossmann-like Domain"/>
    <property type="match status" value="2"/>
</dbReference>
<dbReference type="AlphaFoldDB" id="A0A6A5BEV4"/>
<dbReference type="SUPFAM" id="SSF50129">
    <property type="entry name" value="GroES-like"/>
    <property type="match status" value="1"/>
</dbReference>
<feature type="compositionally biased region" description="Polar residues" evidence="1">
    <location>
        <begin position="254"/>
        <end position="266"/>
    </location>
</feature>
<evidence type="ECO:0000313" key="3">
    <source>
        <dbReference type="EMBL" id="KAF0972610.1"/>
    </source>
</evidence>
<dbReference type="InterPro" id="IPR020843">
    <property type="entry name" value="ER"/>
</dbReference>
<dbReference type="PANTHER" id="PTHR11695">
    <property type="entry name" value="ALCOHOL DEHYDROGENASE RELATED"/>
    <property type="match status" value="1"/>
</dbReference>
<protein>
    <recommendedName>
        <fullName evidence="2">Enoyl reductase (ER) domain-containing protein</fullName>
    </recommendedName>
</protein>
<reference evidence="3 4" key="1">
    <citation type="journal article" date="2019" name="Sci. Rep.">
        <title>Nanopore sequencing improves the draft genome of the human pathogenic amoeba Naegleria fowleri.</title>
        <authorList>
            <person name="Liechti N."/>
            <person name="Schurch N."/>
            <person name="Bruggmann R."/>
            <person name="Wittwer M."/>
        </authorList>
    </citation>
    <scope>NUCLEOTIDE SEQUENCE [LARGE SCALE GENOMIC DNA]</scope>
    <source>
        <strain evidence="3 4">ATCC 30894</strain>
    </source>
</reference>
<keyword evidence="4" id="KW-1185">Reference proteome</keyword>
<dbReference type="Pfam" id="PF13602">
    <property type="entry name" value="ADH_zinc_N_2"/>
    <property type="match status" value="1"/>
</dbReference>
<dbReference type="VEuPathDB" id="AmoebaDB:NfTy_048080"/>
<organism evidence="3 4">
    <name type="scientific">Naegleria fowleri</name>
    <name type="common">Brain eating amoeba</name>
    <dbReference type="NCBI Taxonomy" id="5763"/>
    <lineage>
        <taxon>Eukaryota</taxon>
        <taxon>Discoba</taxon>
        <taxon>Heterolobosea</taxon>
        <taxon>Tetramitia</taxon>
        <taxon>Eutetramitia</taxon>
        <taxon>Vahlkampfiidae</taxon>
        <taxon>Naegleria</taxon>
    </lineage>
</organism>
<evidence type="ECO:0000256" key="1">
    <source>
        <dbReference type="SAM" id="MobiDB-lite"/>
    </source>
</evidence>
<accession>A0A6A5BEV4</accession>
<dbReference type="InterPro" id="IPR036291">
    <property type="entry name" value="NAD(P)-bd_dom_sf"/>
</dbReference>
<gene>
    <name evidence="3" type="ORF">FDP41_008859</name>
</gene>
<dbReference type="Gene3D" id="3.90.180.10">
    <property type="entry name" value="Medium-chain alcohol dehydrogenases, catalytic domain"/>
    <property type="match status" value="2"/>
</dbReference>
<dbReference type="GO" id="GO:0016491">
    <property type="term" value="F:oxidoreductase activity"/>
    <property type="evidence" value="ECO:0007669"/>
    <property type="project" value="InterPro"/>
</dbReference>
<dbReference type="InterPro" id="IPR013154">
    <property type="entry name" value="ADH-like_N"/>
</dbReference>
<dbReference type="VEuPathDB" id="AmoebaDB:NF0126920"/>
<dbReference type="VEuPathDB" id="AmoebaDB:FDP41_008859"/>
<evidence type="ECO:0000313" key="4">
    <source>
        <dbReference type="Proteomes" id="UP000444721"/>
    </source>
</evidence>
<dbReference type="InterPro" id="IPR050700">
    <property type="entry name" value="YIM1/Zinc_Alcohol_DH_Fams"/>
</dbReference>
<dbReference type="OrthoDB" id="9930022at2759"/>
<dbReference type="SMART" id="SM00829">
    <property type="entry name" value="PKS_ER"/>
    <property type="match status" value="1"/>
</dbReference>
<dbReference type="GO" id="GO:0005739">
    <property type="term" value="C:mitochondrion"/>
    <property type="evidence" value="ECO:0007669"/>
    <property type="project" value="TreeGrafter"/>
</dbReference>
<comment type="caution">
    <text evidence="3">The sequence shown here is derived from an EMBL/GenBank/DDBJ whole genome shotgun (WGS) entry which is preliminary data.</text>
</comment>
<feature type="domain" description="Enoyl reductase (ER)" evidence="2">
    <location>
        <begin position="33"/>
        <end position="412"/>
    </location>
</feature>
<dbReference type="Pfam" id="PF08240">
    <property type="entry name" value="ADH_N"/>
    <property type="match status" value="1"/>
</dbReference>
<sequence>MTEKDLNSLSPTRNSNLTTIPPTMEAIFYEEYGGLNVLQYSNRFKTPQFESKKPKQEQVLVRVMYTSINPLDFKIRNGFFRHIFVGKTTFPIIPSSDMSGIVVQTSGDDSKFKVGDEVFGINGYGGCLAEFNLVNANSLALKPKELSHAEACTIPMVGLTAHQSLVEIGKVKENSSVLILGASGNVGNYCLQYAKNVLGAEVYAGCTTEKGVQLVKELKPEKTFLLYDRTRSIKSGKETNTSEDISDPSHRSEQQQSNEHTTISTGDTTVLENADEEDMPFEYSVPNVDVIIDCIGDQQLRKRTWKLLKSRKAKYIQIGVANQEISLWNMLTLGAFVSWRKVISTIGLGPEFVFFRVNSNNQTENLEKLASYHVSGKIKPNIATSFDEMNLENVKTAYSISESRGTRGKILIQVSKWLPQYDQSRKYLMRFNKPAMYKFVSQ</sequence>
<dbReference type="PANTHER" id="PTHR11695:SF294">
    <property type="entry name" value="RETICULON-4-INTERACTING PROTEIN 1, MITOCHONDRIAL"/>
    <property type="match status" value="1"/>
</dbReference>
<dbReference type="EMBL" id="VFQX01000066">
    <property type="protein sequence ID" value="KAF0972610.1"/>
    <property type="molecule type" value="Genomic_DNA"/>
</dbReference>
<dbReference type="Proteomes" id="UP000444721">
    <property type="component" value="Unassembled WGS sequence"/>
</dbReference>